<dbReference type="AlphaFoldDB" id="A0A3R6IBI7"/>
<name>A0A3R6IBI7_9BACT</name>
<evidence type="ECO:0000313" key="1">
    <source>
        <dbReference type="EMBL" id="RHH85259.1"/>
    </source>
</evidence>
<protein>
    <submittedName>
        <fullName evidence="1">Uncharacterized protein</fullName>
    </submittedName>
</protein>
<comment type="caution">
    <text evidence="1">The sequence shown here is derived from an EMBL/GenBank/DDBJ whole genome shotgun (WGS) entry which is preliminary data.</text>
</comment>
<gene>
    <name evidence="1" type="ORF">DW192_00570</name>
</gene>
<sequence length="104" mass="11970">MLYSPHILKKKFVNKVVNKYNEVISSSEEWKEMGRCRCDDNSTEHFTTDNGSIYTPKYHIVCDKCQISEGDEVKVYSDDGSYRGGGKVYNAPKCNYLGYMSIYV</sequence>
<organism evidence="1 2">
    <name type="scientific">Segatella copri</name>
    <dbReference type="NCBI Taxonomy" id="165179"/>
    <lineage>
        <taxon>Bacteria</taxon>
        <taxon>Pseudomonadati</taxon>
        <taxon>Bacteroidota</taxon>
        <taxon>Bacteroidia</taxon>
        <taxon>Bacteroidales</taxon>
        <taxon>Prevotellaceae</taxon>
        <taxon>Segatella</taxon>
    </lineage>
</organism>
<accession>A0A3R6IBI7</accession>
<dbReference type="EMBL" id="QRKB01000001">
    <property type="protein sequence ID" value="RHH85259.1"/>
    <property type="molecule type" value="Genomic_DNA"/>
</dbReference>
<dbReference type="Proteomes" id="UP000284548">
    <property type="component" value="Unassembled WGS sequence"/>
</dbReference>
<dbReference type="RefSeq" id="WP_118140831.1">
    <property type="nucleotide sequence ID" value="NZ_JBALJY010000025.1"/>
</dbReference>
<evidence type="ECO:0000313" key="2">
    <source>
        <dbReference type="Proteomes" id="UP000284548"/>
    </source>
</evidence>
<reference evidence="1 2" key="1">
    <citation type="submission" date="2018-08" db="EMBL/GenBank/DDBJ databases">
        <title>A genome reference for cultivated species of the human gut microbiota.</title>
        <authorList>
            <person name="Zou Y."/>
            <person name="Xue W."/>
            <person name="Luo G."/>
        </authorList>
    </citation>
    <scope>NUCLEOTIDE SEQUENCE [LARGE SCALE GENOMIC DNA]</scope>
    <source>
        <strain evidence="1 2">AM16-54</strain>
    </source>
</reference>
<proteinExistence type="predicted"/>